<gene>
    <name evidence="11" type="ORF">CWI69_12055</name>
</gene>
<dbReference type="RefSeq" id="WP_126764583.1">
    <property type="nucleotide sequence ID" value="NZ_JBHLTZ010000005.1"/>
</dbReference>
<dbReference type="GO" id="GO:0005886">
    <property type="term" value="C:plasma membrane"/>
    <property type="evidence" value="ECO:0007669"/>
    <property type="project" value="UniProtKB-SubCell"/>
</dbReference>
<dbReference type="InterPro" id="IPR029787">
    <property type="entry name" value="Nucleotide_cyclase"/>
</dbReference>
<keyword evidence="7 9" id="KW-0472">Membrane</keyword>
<dbReference type="OrthoDB" id="8572793at2"/>
<dbReference type="InterPro" id="IPR000160">
    <property type="entry name" value="GGDEF_dom"/>
</dbReference>
<keyword evidence="6 9" id="KW-1133">Transmembrane helix</keyword>
<dbReference type="EMBL" id="PIPW01000006">
    <property type="protein sequence ID" value="RUO51254.1"/>
    <property type="molecule type" value="Genomic_DNA"/>
</dbReference>
<dbReference type="InterPro" id="IPR050469">
    <property type="entry name" value="Diguanylate_Cyclase"/>
</dbReference>
<keyword evidence="5 9" id="KW-0812">Transmembrane</keyword>
<evidence type="ECO:0000313" key="12">
    <source>
        <dbReference type="Proteomes" id="UP000287198"/>
    </source>
</evidence>
<reference evidence="12" key="1">
    <citation type="journal article" date="2018" name="Front. Microbiol.">
        <title>Genome-Based Analysis Reveals the Taxonomy and Diversity of the Family Idiomarinaceae.</title>
        <authorList>
            <person name="Liu Y."/>
            <person name="Lai Q."/>
            <person name="Shao Z."/>
        </authorList>
    </citation>
    <scope>NUCLEOTIDE SEQUENCE [LARGE SCALE GENOMIC DNA]</scope>
    <source>
        <strain evidence="12">BH195</strain>
    </source>
</reference>
<evidence type="ECO:0000256" key="1">
    <source>
        <dbReference type="ARBA" id="ARBA00001946"/>
    </source>
</evidence>
<evidence type="ECO:0000256" key="7">
    <source>
        <dbReference type="ARBA" id="ARBA00023136"/>
    </source>
</evidence>
<sequence>MIRATNLMPNTSINHHLTNFSWGLGYGAVAGITNYFLAFEIYGSVTLLFGQMFVFLALFTRGLFAALVAALMASAAVYLYTDNIFFFVTLVSEVVAVYFLFRRNVPILLADLIYWVMFGLPASYLYLPTIIDIPTNFLILILAKLILNGLLYTALAILLFQLVPRSWRTVPMRPVSDSLTGRIFYLSFLCIIISSLSFSFLYTVRSAQQVEQQIVSDIAAKANSLREVTEDFVSDYVVAVRNLRDSMQSLSSYDEQLELMELTQRNYPSFVSMLRADADGRILHGVPSQHFGEVLSQYPTLPDVDDRNYFRVPKETLTGFVSSAFRGRGFGTQPIIAISEPLLANGEFTGIVEGSLDVPELTRLVRRTDIDPRYQSVVVTDDDNQVIFASEELDLVTLANFTPRNLLNLYTQNLPLTRLEGRDLLYTERLNSFGWNIYVFSSPDELTELFTENLVILVIFLILIAGLFALVTRRFAGEITRPLESLAEQLNQDTNMPLDIEQSEMSQEVRTIADSLISARKLMVNFNRQLQSQVQEKTADLEILNAKLQKLAREDGLTELLNRRTFDDLAEQRFHEAMATRKHVALILMDIDHFKRINDTMGHPVGDECIRSVGVLLKDHFERIGGLAGRYGGEEFAVFVSEVDDLRKLAESFQDALATYCQVNGQVIPLSMSMGIIEVRHNFSGGSFRRLVAQADKLLYQSKDSGRNRVSIETL</sequence>
<accession>A0A432XRE1</accession>
<feature type="transmembrane region" description="Helical" evidence="9">
    <location>
        <begin position="20"/>
        <end position="41"/>
    </location>
</feature>
<dbReference type="GO" id="GO:0043709">
    <property type="term" value="P:cell adhesion involved in single-species biofilm formation"/>
    <property type="evidence" value="ECO:0007669"/>
    <property type="project" value="TreeGrafter"/>
</dbReference>
<dbReference type="CDD" id="cd01949">
    <property type="entry name" value="GGDEF"/>
    <property type="match status" value="1"/>
</dbReference>
<dbReference type="GO" id="GO:1902201">
    <property type="term" value="P:negative regulation of bacterial-type flagellum-dependent cell motility"/>
    <property type="evidence" value="ECO:0007669"/>
    <property type="project" value="TreeGrafter"/>
</dbReference>
<comment type="subcellular location">
    <subcellularLocation>
        <location evidence="2">Cell membrane</location>
        <topology evidence="2">Multi-pass membrane protein</topology>
    </subcellularLocation>
</comment>
<feature type="domain" description="GGDEF" evidence="10">
    <location>
        <begin position="582"/>
        <end position="715"/>
    </location>
</feature>
<dbReference type="InterPro" id="IPR043128">
    <property type="entry name" value="Rev_trsase/Diguanyl_cyclase"/>
</dbReference>
<feature type="transmembrane region" description="Helical" evidence="9">
    <location>
        <begin position="137"/>
        <end position="162"/>
    </location>
</feature>
<dbReference type="InterPro" id="IPR033479">
    <property type="entry name" value="dCache_1"/>
</dbReference>
<dbReference type="SMART" id="SM00267">
    <property type="entry name" value="GGDEF"/>
    <property type="match status" value="1"/>
</dbReference>
<dbReference type="AlphaFoldDB" id="A0A432XRE1"/>
<dbReference type="Gene3D" id="3.30.70.270">
    <property type="match status" value="1"/>
</dbReference>
<dbReference type="Gene3D" id="3.30.450.20">
    <property type="entry name" value="PAS domain"/>
    <property type="match status" value="1"/>
</dbReference>
<dbReference type="CDD" id="cd12914">
    <property type="entry name" value="PDC1_DGC_like"/>
    <property type="match status" value="1"/>
</dbReference>
<evidence type="ECO:0000256" key="2">
    <source>
        <dbReference type="ARBA" id="ARBA00004651"/>
    </source>
</evidence>
<dbReference type="PROSITE" id="PS50887">
    <property type="entry name" value="GGDEF"/>
    <property type="match status" value="1"/>
</dbReference>
<dbReference type="Proteomes" id="UP000287198">
    <property type="component" value="Unassembled WGS sequence"/>
</dbReference>
<feature type="coiled-coil region" evidence="8">
    <location>
        <begin position="527"/>
        <end position="554"/>
    </location>
</feature>
<dbReference type="NCBIfam" id="TIGR00254">
    <property type="entry name" value="GGDEF"/>
    <property type="match status" value="1"/>
</dbReference>
<feature type="transmembrane region" description="Helical" evidence="9">
    <location>
        <begin position="454"/>
        <end position="471"/>
    </location>
</feature>
<comment type="caution">
    <text evidence="11">The sequence shown here is derived from an EMBL/GenBank/DDBJ whole genome shotgun (WGS) entry which is preliminary data.</text>
</comment>
<feature type="transmembrane region" description="Helical" evidence="9">
    <location>
        <begin position="113"/>
        <end position="131"/>
    </location>
</feature>
<evidence type="ECO:0000259" key="10">
    <source>
        <dbReference type="PROSITE" id="PS50887"/>
    </source>
</evidence>
<evidence type="ECO:0000256" key="8">
    <source>
        <dbReference type="SAM" id="Coils"/>
    </source>
</evidence>
<proteinExistence type="predicted"/>
<keyword evidence="8" id="KW-0175">Coiled coil</keyword>
<dbReference type="FunFam" id="3.30.70.270:FF:000001">
    <property type="entry name" value="Diguanylate cyclase domain protein"/>
    <property type="match status" value="1"/>
</dbReference>
<feature type="transmembrane region" description="Helical" evidence="9">
    <location>
        <begin position="183"/>
        <end position="204"/>
    </location>
</feature>
<dbReference type="Pfam" id="PF02743">
    <property type="entry name" value="dCache_1"/>
    <property type="match status" value="1"/>
</dbReference>
<keyword evidence="12" id="KW-1185">Reference proteome</keyword>
<dbReference type="SUPFAM" id="SSF55073">
    <property type="entry name" value="Nucleotide cyclase"/>
    <property type="match status" value="1"/>
</dbReference>
<evidence type="ECO:0000256" key="4">
    <source>
        <dbReference type="ARBA" id="ARBA00022475"/>
    </source>
</evidence>
<organism evidence="11 12">
    <name type="scientific">Pseudidiomarina halophila</name>
    <dbReference type="NCBI Taxonomy" id="1449799"/>
    <lineage>
        <taxon>Bacteria</taxon>
        <taxon>Pseudomonadati</taxon>
        <taxon>Pseudomonadota</taxon>
        <taxon>Gammaproteobacteria</taxon>
        <taxon>Alteromonadales</taxon>
        <taxon>Idiomarinaceae</taxon>
        <taxon>Pseudidiomarina</taxon>
    </lineage>
</organism>
<dbReference type="Pfam" id="PF00990">
    <property type="entry name" value="GGDEF"/>
    <property type="match status" value="1"/>
</dbReference>
<evidence type="ECO:0000256" key="6">
    <source>
        <dbReference type="ARBA" id="ARBA00022989"/>
    </source>
</evidence>
<feature type="transmembrane region" description="Helical" evidence="9">
    <location>
        <begin position="84"/>
        <end position="101"/>
    </location>
</feature>
<evidence type="ECO:0000256" key="5">
    <source>
        <dbReference type="ARBA" id="ARBA00022692"/>
    </source>
</evidence>
<dbReference type="PANTHER" id="PTHR45138">
    <property type="entry name" value="REGULATORY COMPONENTS OF SENSORY TRANSDUCTION SYSTEM"/>
    <property type="match status" value="1"/>
</dbReference>
<keyword evidence="4" id="KW-1003">Cell membrane</keyword>
<comment type="cofactor">
    <cofactor evidence="1">
        <name>Mg(2+)</name>
        <dbReference type="ChEBI" id="CHEBI:18420"/>
    </cofactor>
</comment>
<name>A0A432XRE1_9GAMM</name>
<evidence type="ECO:0000256" key="9">
    <source>
        <dbReference type="SAM" id="Phobius"/>
    </source>
</evidence>
<protein>
    <recommendedName>
        <fullName evidence="3">diguanylate cyclase</fullName>
        <ecNumber evidence="3">2.7.7.65</ecNumber>
    </recommendedName>
</protein>
<evidence type="ECO:0000256" key="3">
    <source>
        <dbReference type="ARBA" id="ARBA00012528"/>
    </source>
</evidence>
<dbReference type="PANTHER" id="PTHR45138:SF24">
    <property type="entry name" value="DIGUANYLATE CYCLASE DGCC-RELATED"/>
    <property type="match status" value="1"/>
</dbReference>
<evidence type="ECO:0000313" key="11">
    <source>
        <dbReference type="EMBL" id="RUO51254.1"/>
    </source>
</evidence>
<dbReference type="EC" id="2.7.7.65" evidence="3"/>
<feature type="transmembrane region" description="Helical" evidence="9">
    <location>
        <begin position="53"/>
        <end position="78"/>
    </location>
</feature>
<dbReference type="GO" id="GO:0052621">
    <property type="term" value="F:diguanylate cyclase activity"/>
    <property type="evidence" value="ECO:0007669"/>
    <property type="project" value="UniProtKB-EC"/>
</dbReference>